<dbReference type="SUPFAM" id="SSF50998">
    <property type="entry name" value="Quinoprotein alcohol dehydrogenase-like"/>
    <property type="match status" value="1"/>
</dbReference>
<dbReference type="Gene3D" id="2.130.10.10">
    <property type="entry name" value="YVTN repeat-like/Quinoprotein amine dehydrogenase"/>
    <property type="match status" value="1"/>
</dbReference>
<dbReference type="InterPro" id="IPR015943">
    <property type="entry name" value="WD40/YVTN_repeat-like_dom_sf"/>
</dbReference>
<dbReference type="PROSITE" id="PS51257">
    <property type="entry name" value="PROKAR_LIPOPROTEIN"/>
    <property type="match status" value="1"/>
</dbReference>
<dbReference type="InterPro" id="IPR011047">
    <property type="entry name" value="Quinoprotein_ADH-like_sf"/>
</dbReference>
<protein>
    <recommendedName>
        <fullName evidence="4">PQQ-like domain-containing protein</fullName>
    </recommendedName>
</protein>
<feature type="signal peptide" evidence="1">
    <location>
        <begin position="1"/>
        <end position="19"/>
    </location>
</feature>
<evidence type="ECO:0000256" key="1">
    <source>
        <dbReference type="SAM" id="SignalP"/>
    </source>
</evidence>
<comment type="caution">
    <text evidence="2">The sequence shown here is derived from an EMBL/GenBank/DDBJ whole genome shotgun (WGS) entry which is preliminary data.</text>
</comment>
<accession>A0ABW2Q279</accession>
<sequence>MARILTAATTAAATLLAVAACVPDEPGRTHLAQPKPPLPDTLIEPARTIEADLVGRPTGSGSAVASYVRGESGLEIAAWDPADGDELWRDEVALSDEDSRAVNVSVRAIDVDGTRHVVYLAPHPDHENAQTLVVADLETGERAVELGVDAMGRPSACGEERPEVCFRGRVLDGPSRGPSHRIDVATGEVAPDASLEGVPRGAQVLADGVFVTPEVDTGVEIVEATIGRVADGDVAWQRNWSEVMGEEHFSEYFAWAYHWFGDDEEGVALSSEGYPTIAEDGDLVYEEPRRRAVAAVAVEGGSILWRHPGLNDCVDRGGVDDVLTYCRWNAGTTRLDPETERRITALPTHIDLVGVDPESGDIMWEVPFDEENLDGNGFRQGTGAITVVSDGRVVDVDPADGSLTELAPSARLLCLEPRADVPVGADEDAGAGEAAFVCDGERNALDDLAVPYGRLDGAVTRLGGWQYVVAGRDGLVVYDASGAVRERP</sequence>
<organism evidence="2 3">
    <name type="scientific">Georgenia alba</name>
    <dbReference type="NCBI Taxonomy" id="2233858"/>
    <lineage>
        <taxon>Bacteria</taxon>
        <taxon>Bacillati</taxon>
        <taxon>Actinomycetota</taxon>
        <taxon>Actinomycetes</taxon>
        <taxon>Micrococcales</taxon>
        <taxon>Bogoriellaceae</taxon>
        <taxon>Georgenia</taxon>
    </lineage>
</organism>
<gene>
    <name evidence="2" type="ORF">ACFQQL_00705</name>
</gene>
<reference evidence="3" key="1">
    <citation type="journal article" date="2019" name="Int. J. Syst. Evol. Microbiol.">
        <title>The Global Catalogue of Microorganisms (GCM) 10K type strain sequencing project: providing services to taxonomists for standard genome sequencing and annotation.</title>
        <authorList>
            <consortium name="The Broad Institute Genomics Platform"/>
            <consortium name="The Broad Institute Genome Sequencing Center for Infectious Disease"/>
            <person name="Wu L."/>
            <person name="Ma J."/>
        </authorList>
    </citation>
    <scope>NUCLEOTIDE SEQUENCE [LARGE SCALE GENOMIC DNA]</scope>
    <source>
        <strain evidence="3">JCM 1490</strain>
    </source>
</reference>
<evidence type="ECO:0000313" key="3">
    <source>
        <dbReference type="Proteomes" id="UP001596455"/>
    </source>
</evidence>
<dbReference type="RefSeq" id="WP_382390233.1">
    <property type="nucleotide sequence ID" value="NZ_JBHTCQ010000001.1"/>
</dbReference>
<name>A0ABW2Q279_9MICO</name>
<dbReference type="Proteomes" id="UP001596455">
    <property type="component" value="Unassembled WGS sequence"/>
</dbReference>
<keyword evidence="3" id="KW-1185">Reference proteome</keyword>
<keyword evidence="1" id="KW-0732">Signal</keyword>
<proteinExistence type="predicted"/>
<feature type="chain" id="PRO_5047108191" description="PQQ-like domain-containing protein" evidence="1">
    <location>
        <begin position="20"/>
        <end position="488"/>
    </location>
</feature>
<evidence type="ECO:0000313" key="2">
    <source>
        <dbReference type="EMBL" id="MFC7403609.1"/>
    </source>
</evidence>
<evidence type="ECO:0008006" key="4">
    <source>
        <dbReference type="Google" id="ProtNLM"/>
    </source>
</evidence>
<dbReference type="EMBL" id="JBHTCQ010000001">
    <property type="protein sequence ID" value="MFC7403609.1"/>
    <property type="molecule type" value="Genomic_DNA"/>
</dbReference>